<keyword evidence="1" id="KW-0805">Transcription regulation</keyword>
<dbReference type="PANTHER" id="PTHR46796:SF6">
    <property type="entry name" value="ARAC SUBFAMILY"/>
    <property type="match status" value="1"/>
</dbReference>
<dbReference type="SMART" id="SM00342">
    <property type="entry name" value="HTH_ARAC"/>
    <property type="match status" value="1"/>
</dbReference>
<gene>
    <name evidence="5" type="ORF">GQR91_16830</name>
    <name evidence="6" type="ORF">SAMN05216557_101246</name>
</gene>
<dbReference type="PROSITE" id="PS01124">
    <property type="entry name" value="HTH_ARAC_FAMILY_2"/>
    <property type="match status" value="1"/>
</dbReference>
<reference evidence="6 7" key="1">
    <citation type="submission" date="2016-10" db="EMBL/GenBank/DDBJ databases">
        <authorList>
            <person name="Varghese N."/>
            <person name="Submissions S."/>
        </authorList>
    </citation>
    <scope>NUCLEOTIDE SEQUENCE [LARGE SCALE GENOMIC DNA]</scope>
    <source>
        <strain evidence="6 7">S7-754</strain>
    </source>
</reference>
<dbReference type="AlphaFoldDB" id="A0A1G7F5P4"/>
<evidence type="ECO:0000313" key="7">
    <source>
        <dbReference type="Proteomes" id="UP000323502"/>
    </source>
</evidence>
<dbReference type="EMBL" id="FNBI01000001">
    <property type="protein sequence ID" value="SDE71202.1"/>
    <property type="molecule type" value="Genomic_DNA"/>
</dbReference>
<feature type="domain" description="HTH araC/xylS-type" evidence="4">
    <location>
        <begin position="211"/>
        <end position="310"/>
    </location>
</feature>
<evidence type="ECO:0000256" key="1">
    <source>
        <dbReference type="ARBA" id="ARBA00023015"/>
    </source>
</evidence>
<dbReference type="PANTHER" id="PTHR46796">
    <property type="entry name" value="HTH-TYPE TRANSCRIPTIONAL ACTIVATOR RHAS-RELATED"/>
    <property type="match status" value="1"/>
</dbReference>
<dbReference type="Pfam" id="PF14525">
    <property type="entry name" value="AraC_binding_2"/>
    <property type="match status" value="1"/>
</dbReference>
<sequence length="332" mass="36767">MTAPDQWQFDSDALSPDDSFVRYRELYAPGADAVRLSRPFAAKVRAWRLHRGLLFDRRLRGVGHERDAARVQRDSFDHFTLTFVLSGDQAVDTGEGFHQLLPGEALLLDMTLPMRLRSYDAHIVTVSIARDRLAGAAGQLDGLHGAILTGPGAGLLGDYLRALVDRIAALSDTAHEPAMTALSALVAVALGKAVDEDSELLAARRATARIERIRALIDARLSDPDFTASEVIATSDLSRATLYRTFRPYGGLAGYIQLRRLERVRRALGDPRDERPFATIALDSGFESSSHCSRLFTDRFGVRPGAYRKMMALNTDTDDPRIAMRMWQAEVR</sequence>
<dbReference type="InterPro" id="IPR035418">
    <property type="entry name" value="AraC-bd_2"/>
</dbReference>
<evidence type="ECO:0000256" key="2">
    <source>
        <dbReference type="ARBA" id="ARBA00023125"/>
    </source>
</evidence>
<accession>A0A1G7F5P4</accession>
<evidence type="ECO:0000313" key="6">
    <source>
        <dbReference type="EMBL" id="SDE71202.1"/>
    </source>
</evidence>
<dbReference type="Gene3D" id="1.10.10.60">
    <property type="entry name" value="Homeodomain-like"/>
    <property type="match status" value="1"/>
</dbReference>
<dbReference type="Proteomes" id="UP000323502">
    <property type="component" value="Unassembled WGS sequence"/>
</dbReference>
<dbReference type="OrthoDB" id="7191628at2"/>
<dbReference type="EMBL" id="WSUT01000005">
    <property type="protein sequence ID" value="MWC45282.1"/>
    <property type="molecule type" value="Genomic_DNA"/>
</dbReference>
<evidence type="ECO:0000313" key="5">
    <source>
        <dbReference type="EMBL" id="MWC45282.1"/>
    </source>
</evidence>
<dbReference type="RefSeq" id="WP_149680865.1">
    <property type="nucleotide sequence ID" value="NZ_FNBI01000001.1"/>
</dbReference>
<dbReference type="GO" id="GO:0003700">
    <property type="term" value="F:DNA-binding transcription factor activity"/>
    <property type="evidence" value="ECO:0007669"/>
    <property type="project" value="InterPro"/>
</dbReference>
<name>A0A1G7F5P4_9SPHN</name>
<dbReference type="InterPro" id="IPR018060">
    <property type="entry name" value="HTH_AraC"/>
</dbReference>
<protein>
    <submittedName>
        <fullName evidence="6">AraC-type DNA-binding protein</fullName>
    </submittedName>
    <submittedName>
        <fullName evidence="5">Helix-turn-helix domain-containing protein</fullName>
    </submittedName>
</protein>
<keyword evidence="7" id="KW-1185">Reference proteome</keyword>
<keyword evidence="2 6" id="KW-0238">DNA-binding</keyword>
<dbReference type="InterPro" id="IPR009057">
    <property type="entry name" value="Homeodomain-like_sf"/>
</dbReference>
<evidence type="ECO:0000313" key="8">
    <source>
        <dbReference type="Proteomes" id="UP000436801"/>
    </source>
</evidence>
<proteinExistence type="predicted"/>
<evidence type="ECO:0000256" key="3">
    <source>
        <dbReference type="ARBA" id="ARBA00023163"/>
    </source>
</evidence>
<dbReference type="Proteomes" id="UP000436801">
    <property type="component" value="Unassembled WGS sequence"/>
</dbReference>
<dbReference type="GO" id="GO:0043565">
    <property type="term" value="F:sequence-specific DNA binding"/>
    <property type="evidence" value="ECO:0007669"/>
    <property type="project" value="InterPro"/>
</dbReference>
<keyword evidence="3" id="KW-0804">Transcription</keyword>
<dbReference type="InterPro" id="IPR050204">
    <property type="entry name" value="AraC_XylS_family_regulators"/>
</dbReference>
<dbReference type="SUPFAM" id="SSF46689">
    <property type="entry name" value="Homeodomain-like"/>
    <property type="match status" value="1"/>
</dbReference>
<dbReference type="Pfam" id="PF12833">
    <property type="entry name" value="HTH_18"/>
    <property type="match status" value="1"/>
</dbReference>
<organism evidence="6 7">
    <name type="scientific">Sphingomonas carotinifaciens</name>
    <dbReference type="NCBI Taxonomy" id="1166323"/>
    <lineage>
        <taxon>Bacteria</taxon>
        <taxon>Pseudomonadati</taxon>
        <taxon>Pseudomonadota</taxon>
        <taxon>Alphaproteobacteria</taxon>
        <taxon>Sphingomonadales</taxon>
        <taxon>Sphingomonadaceae</taxon>
        <taxon>Sphingomonas</taxon>
    </lineage>
</organism>
<evidence type="ECO:0000259" key="4">
    <source>
        <dbReference type="PROSITE" id="PS01124"/>
    </source>
</evidence>
<reference evidence="5 8" key="2">
    <citation type="submission" date="2019-12" db="EMBL/GenBank/DDBJ databases">
        <authorList>
            <person name="Zheng J."/>
        </authorList>
    </citation>
    <scope>NUCLEOTIDE SEQUENCE [LARGE SCALE GENOMIC DNA]</scope>
    <source>
        <strain evidence="5 8">DSM 27347</strain>
    </source>
</reference>